<dbReference type="Proteomes" id="UP000054324">
    <property type="component" value="Unassembled WGS sequence"/>
</dbReference>
<dbReference type="OrthoDB" id="10406451at2759"/>
<protein>
    <submittedName>
        <fullName evidence="1">Uncharacterized protein</fullName>
    </submittedName>
</protein>
<dbReference type="RefSeq" id="XP_009168824.1">
    <property type="nucleotide sequence ID" value="XM_009170560.1"/>
</dbReference>
<accession>A0A074ZVK9</accession>
<dbReference type="AlphaFoldDB" id="A0A074ZVK9"/>
<dbReference type="CTD" id="20319708"/>
<evidence type="ECO:0000313" key="1">
    <source>
        <dbReference type="EMBL" id="KER27420.1"/>
    </source>
</evidence>
<sequence>MKRGMTVSPYIEPGAKWFERKFADRKVRGSNLTSASLLPLSRLGRPGSIPALVPPSCGTAARHRKGTTAERSFFIFLWCNPQNV</sequence>
<reference evidence="1 2" key="1">
    <citation type="submission" date="2013-11" db="EMBL/GenBank/DDBJ databases">
        <title>Opisthorchis viverrini - life in the bile duct.</title>
        <authorList>
            <person name="Young N.D."/>
            <person name="Nagarajan N."/>
            <person name="Lin S.J."/>
            <person name="Korhonen P.K."/>
            <person name="Jex A.R."/>
            <person name="Hall R.S."/>
            <person name="Safavi-Hemami H."/>
            <person name="Kaewkong W."/>
            <person name="Bertrand D."/>
            <person name="Gao S."/>
            <person name="Seet Q."/>
            <person name="Wongkham S."/>
            <person name="Teh B.T."/>
            <person name="Wongkham C."/>
            <person name="Intapan P.M."/>
            <person name="Maleewong W."/>
            <person name="Yang X."/>
            <person name="Hu M."/>
            <person name="Wang Z."/>
            <person name="Hofmann A."/>
            <person name="Sternberg P.W."/>
            <person name="Tan P."/>
            <person name="Wang J."/>
            <person name="Gasser R.B."/>
        </authorList>
    </citation>
    <scope>NUCLEOTIDE SEQUENCE [LARGE SCALE GENOMIC DNA]</scope>
</reference>
<keyword evidence="2" id="KW-1185">Reference proteome</keyword>
<dbReference type="STRING" id="6198.A0A074ZVK9"/>
<dbReference type="EMBL" id="KL596723">
    <property type="protein sequence ID" value="KER27420.1"/>
    <property type="molecule type" value="Genomic_DNA"/>
</dbReference>
<organism evidence="1 2">
    <name type="scientific">Opisthorchis viverrini</name>
    <name type="common">Southeast Asian liver fluke</name>
    <dbReference type="NCBI Taxonomy" id="6198"/>
    <lineage>
        <taxon>Eukaryota</taxon>
        <taxon>Metazoa</taxon>
        <taxon>Spiralia</taxon>
        <taxon>Lophotrochozoa</taxon>
        <taxon>Platyhelminthes</taxon>
        <taxon>Trematoda</taxon>
        <taxon>Digenea</taxon>
        <taxon>Opisthorchiida</taxon>
        <taxon>Opisthorchiata</taxon>
        <taxon>Opisthorchiidae</taxon>
        <taxon>Opisthorchis</taxon>
    </lineage>
</organism>
<name>A0A074ZVK9_OPIVI</name>
<dbReference type="KEGG" id="ovi:T265_05526"/>
<gene>
    <name evidence="1" type="ORF">T265_05526</name>
</gene>
<proteinExistence type="predicted"/>
<dbReference type="GeneID" id="20319708"/>
<evidence type="ECO:0000313" key="2">
    <source>
        <dbReference type="Proteomes" id="UP000054324"/>
    </source>
</evidence>